<comment type="caution">
    <text evidence="6">The sequence shown here is derived from an EMBL/GenBank/DDBJ whole genome shotgun (WGS) entry which is preliminary data.</text>
</comment>
<dbReference type="GO" id="GO:0006915">
    <property type="term" value="P:apoptotic process"/>
    <property type="evidence" value="ECO:0007669"/>
    <property type="project" value="UniProtKB-KW"/>
</dbReference>
<dbReference type="Proteomes" id="UP000284706">
    <property type="component" value="Unassembled WGS sequence"/>
</dbReference>
<protein>
    <recommendedName>
        <fullName evidence="5">Peptidase C14 caspase domain-containing protein</fullName>
    </recommendedName>
</protein>
<dbReference type="PANTHER" id="PTHR48104:SF30">
    <property type="entry name" value="METACASPASE-1"/>
    <property type="match status" value="1"/>
</dbReference>
<feature type="domain" description="Peptidase C14 caspase" evidence="5">
    <location>
        <begin position="71"/>
        <end position="307"/>
    </location>
</feature>
<organism evidence="6 7">
    <name type="scientific">Gymnopilus dilepis</name>
    <dbReference type="NCBI Taxonomy" id="231916"/>
    <lineage>
        <taxon>Eukaryota</taxon>
        <taxon>Fungi</taxon>
        <taxon>Dikarya</taxon>
        <taxon>Basidiomycota</taxon>
        <taxon>Agaricomycotina</taxon>
        <taxon>Agaricomycetes</taxon>
        <taxon>Agaricomycetidae</taxon>
        <taxon>Agaricales</taxon>
        <taxon>Agaricineae</taxon>
        <taxon>Hymenogastraceae</taxon>
        <taxon>Gymnopilus</taxon>
    </lineage>
</organism>
<evidence type="ECO:0000256" key="1">
    <source>
        <dbReference type="ARBA" id="ARBA00009005"/>
    </source>
</evidence>
<evidence type="ECO:0000313" key="6">
    <source>
        <dbReference type="EMBL" id="PPR00906.1"/>
    </source>
</evidence>
<keyword evidence="3" id="KW-0645">Protease</keyword>
<dbReference type="Gene3D" id="3.40.50.1460">
    <property type="match status" value="2"/>
</dbReference>
<evidence type="ECO:0000259" key="5">
    <source>
        <dbReference type="Pfam" id="PF00656"/>
    </source>
</evidence>
<dbReference type="GO" id="GO:0004197">
    <property type="term" value="F:cysteine-type endopeptidase activity"/>
    <property type="evidence" value="ECO:0007669"/>
    <property type="project" value="InterPro"/>
</dbReference>
<evidence type="ECO:0000256" key="2">
    <source>
        <dbReference type="ARBA" id="ARBA00022703"/>
    </source>
</evidence>
<name>A0A409YD23_9AGAR</name>
<dbReference type="GO" id="GO:0006508">
    <property type="term" value="P:proteolysis"/>
    <property type="evidence" value="ECO:0007669"/>
    <property type="project" value="InterPro"/>
</dbReference>
<keyword evidence="3" id="KW-0378">Hydrolase</keyword>
<evidence type="ECO:0000256" key="3">
    <source>
        <dbReference type="ARBA" id="ARBA00022807"/>
    </source>
</evidence>
<dbReference type="GO" id="GO:0005737">
    <property type="term" value="C:cytoplasm"/>
    <property type="evidence" value="ECO:0007669"/>
    <property type="project" value="TreeGrafter"/>
</dbReference>
<evidence type="ECO:0000313" key="7">
    <source>
        <dbReference type="Proteomes" id="UP000284706"/>
    </source>
</evidence>
<gene>
    <name evidence="6" type="ORF">CVT26_015516</name>
</gene>
<reference evidence="6 7" key="1">
    <citation type="journal article" date="2018" name="Evol. Lett.">
        <title>Horizontal gene cluster transfer increased hallucinogenic mushroom diversity.</title>
        <authorList>
            <person name="Reynolds H.T."/>
            <person name="Vijayakumar V."/>
            <person name="Gluck-Thaler E."/>
            <person name="Korotkin H.B."/>
            <person name="Matheny P.B."/>
            <person name="Slot J.C."/>
        </authorList>
    </citation>
    <scope>NUCLEOTIDE SEQUENCE [LARGE SCALE GENOMIC DNA]</scope>
    <source>
        <strain evidence="6 7">SRW20</strain>
    </source>
</reference>
<dbReference type="InterPro" id="IPR029030">
    <property type="entry name" value="Caspase-like_dom_sf"/>
</dbReference>
<evidence type="ECO:0000256" key="4">
    <source>
        <dbReference type="SAM" id="MobiDB-lite"/>
    </source>
</evidence>
<feature type="region of interest" description="Disordered" evidence="4">
    <location>
        <begin position="23"/>
        <end position="63"/>
    </location>
</feature>
<dbReference type="EMBL" id="NHYE01000978">
    <property type="protein sequence ID" value="PPR00906.1"/>
    <property type="molecule type" value="Genomic_DNA"/>
</dbReference>
<dbReference type="Pfam" id="PF00656">
    <property type="entry name" value="Peptidase_C14"/>
    <property type="match status" value="2"/>
</dbReference>
<dbReference type="SUPFAM" id="SSF52129">
    <property type="entry name" value="Caspase-like"/>
    <property type="match status" value="1"/>
</dbReference>
<comment type="similarity">
    <text evidence="1">Belongs to the peptidase C14B family.</text>
</comment>
<dbReference type="InterPro" id="IPR050452">
    <property type="entry name" value="Metacaspase"/>
</dbReference>
<dbReference type="InParanoid" id="A0A409YD23"/>
<keyword evidence="3" id="KW-0788">Thiol protease</keyword>
<feature type="domain" description="Peptidase C14 caspase" evidence="5">
    <location>
        <begin position="741"/>
        <end position="996"/>
    </location>
</feature>
<proteinExistence type="inferred from homology"/>
<sequence length="1413" mass="157496">MSSQPSYPQDLYAASPILRQVSRTTWTDGPGVGPQHNLNSSRSVRDNSTTGSAGVRRDPPRRSFRSRPRLFAVIFAINVYKDPAFRSRSLRGAEADAASFKAYFEEYLQVPSDRIIMILGKEATRAKIIRAFKRLETDDRIQPGDPIFIFFAGHGSKAKAHERWEAGGPGSEIQMLLPYDFSPGPGHQVPGIPDRTIGALIDRIARAKGDNITVVFDCCNSASGTRSAGDSDTRVRSLDLNDEFHYDPAVDADILYDGTRGSRPAPLYEHGGLKSHILLAACGSLELAVESNGRGNFSSALLNLLKRVPPDELRYCELLGKMDHIPNQNPHCEGFHKQRFLFDTTERRSIPDRFPVRREYQGIPPNQTTRLVLDAGAAQGIVLHSRFKEQRQGAKLTVTYVDSYNSVLHCEPDIYLELTEPSEAELVHVGPREDLRLYVHPQDYLRHFIKLTREDPQYRFKYSFDNVVLVDHPAKANLAARLSSDRREIVFDMVDERATRFGFNHRFPRIQADSHPLAVALGGACRFFRALDLARKSQSAGGGPVSLEFYELQPDDYDVDESGEPVLHPVGNNLCQNGIIDFVVDEDAAYGFKLINNVDRDCYASAFFFDFSKLSIEQRLAGPVATNHYKPDYCLPRRRGSLTVGYGSGGVRPMAFDLHGQDMDVGFLKVIYSTSAIDLSHLEQISPFSMTRGTKEYQRKSGGIWDSLLIPVIQRRYPASLMSNSRVSSPTPVETDNPRLFALIIGINEYKVAEFSTLRGAKSDALAFKKYLENDLQVPPTQIKTLLNAEATRSNILQAFDEMGSDPTIVKGDALVVFYAGHGAERPVDPANPVVKMQMLVPHDFSSDPMHRVAPITDRELERSIGNIAAEKGDNITVIFDCCHSASGTRDIDQNSAVTVVRSIEIEVDLHDSFDHSVPRDLPAEIAGMPMPRQPQRKSTIDFRRPAGLQSHVLLSACGESEQAKETNGRGNFSVAFLKLLRTRSPDQLRYCDVVTMMDAIQGQNPQIQGDNASRVLFNAKAAGRSRTFPVEFGGPDMQGCFSVTMEAGSAHGVTLGAQFTIYSASDVKLERPLVSSTVKSTTGFTSTLEDLQQFHLSGSYVAIQTKPGLRQKEDLRLYIPPNDGFHDLFKALQEDTTNSRYDLENILLVPDPTLAHIKVTVEAANAHFEVTDGRVTEHGLLPVKIVTSQYFDRMGRIFGHIAHFYRELGRTNTNSDTHLTGQVHVEFYQLDEKDDSELEPIGKNICVGDVIDVVVDEEVPYGMKLINQSSQDLYPYLFWFDSNDLSIKDCYLSPALSITPYKQDVPLPKRKKENGFCTNGVLNIGFGSGGGREPFSFVLNAGQHLDVSVFKLFLSTKPLDLSYIPQTSPFQVDRGLGQWQPKKPRVDRWDTKLVTVVQRRVPLSNDGNSIRQ</sequence>
<dbReference type="PANTHER" id="PTHR48104">
    <property type="entry name" value="METACASPASE-4"/>
    <property type="match status" value="1"/>
</dbReference>
<accession>A0A409YD23</accession>
<feature type="compositionally biased region" description="Polar residues" evidence="4">
    <location>
        <begin position="36"/>
        <end position="52"/>
    </location>
</feature>
<keyword evidence="7" id="KW-1185">Reference proteome</keyword>
<dbReference type="InterPro" id="IPR011600">
    <property type="entry name" value="Pept_C14_caspase"/>
</dbReference>
<dbReference type="OrthoDB" id="3223806at2759"/>
<keyword evidence="2" id="KW-0053">Apoptosis</keyword>